<dbReference type="GO" id="GO:0016020">
    <property type="term" value="C:membrane"/>
    <property type="evidence" value="ECO:0007669"/>
    <property type="project" value="UniProtKB-SubCell"/>
</dbReference>
<reference evidence="6" key="1">
    <citation type="submission" date="2019-08" db="EMBL/GenBank/DDBJ databases">
        <authorList>
            <person name="Kucharzyk K."/>
            <person name="Murdoch R.W."/>
            <person name="Higgins S."/>
            <person name="Loffler F."/>
        </authorList>
    </citation>
    <scope>NUCLEOTIDE SEQUENCE</scope>
</reference>
<evidence type="ECO:0000259" key="5">
    <source>
        <dbReference type="Pfam" id="PF04335"/>
    </source>
</evidence>
<organism evidence="6">
    <name type="scientific">bioreactor metagenome</name>
    <dbReference type="NCBI Taxonomy" id="1076179"/>
    <lineage>
        <taxon>unclassified sequences</taxon>
        <taxon>metagenomes</taxon>
        <taxon>ecological metagenomes</taxon>
    </lineage>
</organism>
<name>A0A645CSB7_9ZZZZ</name>
<keyword evidence="4" id="KW-0472">Membrane</keyword>
<evidence type="ECO:0000313" key="6">
    <source>
        <dbReference type="EMBL" id="MPM80006.1"/>
    </source>
</evidence>
<gene>
    <name evidence="6" type="primary">virB8</name>
    <name evidence="6" type="ORF">SDC9_127049</name>
</gene>
<dbReference type="CDD" id="cd16424">
    <property type="entry name" value="VirB8"/>
    <property type="match status" value="1"/>
</dbReference>
<evidence type="ECO:0000256" key="1">
    <source>
        <dbReference type="ARBA" id="ARBA00004167"/>
    </source>
</evidence>
<evidence type="ECO:0000256" key="4">
    <source>
        <dbReference type="ARBA" id="ARBA00023136"/>
    </source>
</evidence>
<dbReference type="InterPro" id="IPR032710">
    <property type="entry name" value="NTF2-like_dom_sf"/>
</dbReference>
<accession>A0A645CSB7</accession>
<comment type="caution">
    <text evidence="6">The sequence shown here is derived from an EMBL/GenBank/DDBJ whole genome shotgun (WGS) entry which is preliminary data.</text>
</comment>
<evidence type="ECO:0000256" key="2">
    <source>
        <dbReference type="ARBA" id="ARBA00022692"/>
    </source>
</evidence>
<dbReference type="Gene3D" id="3.10.450.230">
    <property type="entry name" value="VirB8 protein"/>
    <property type="match status" value="1"/>
</dbReference>
<sequence length="150" mass="17017">MDTKGVRFDEVMDKYWLAQYVRSHETYDWYTLQKDYDTVGLLSSARVGQEYAALFEGKDALDKKYSSSVRVTVEIVSVVPNGKGIGTVRFIKTTKRVDDPNSPGSVTKWVATVAYEYRNPSLIRESARLVNPFGFQVLSYRVDPEMGVAQ</sequence>
<proteinExistence type="predicted"/>
<protein>
    <submittedName>
        <fullName evidence="6">Type IV secretion system protein virB8</fullName>
    </submittedName>
</protein>
<evidence type="ECO:0000256" key="3">
    <source>
        <dbReference type="ARBA" id="ARBA00022989"/>
    </source>
</evidence>
<dbReference type="EMBL" id="VSSQ01029750">
    <property type="protein sequence ID" value="MPM80006.1"/>
    <property type="molecule type" value="Genomic_DNA"/>
</dbReference>
<dbReference type="AlphaFoldDB" id="A0A645CSB7"/>
<feature type="domain" description="Bacterial virulence protein VirB8" evidence="5">
    <location>
        <begin position="5"/>
        <end position="145"/>
    </location>
</feature>
<dbReference type="Pfam" id="PF04335">
    <property type="entry name" value="VirB8"/>
    <property type="match status" value="1"/>
</dbReference>
<dbReference type="InterPro" id="IPR007430">
    <property type="entry name" value="VirB8"/>
</dbReference>
<dbReference type="SUPFAM" id="SSF54427">
    <property type="entry name" value="NTF2-like"/>
    <property type="match status" value="1"/>
</dbReference>
<comment type="subcellular location">
    <subcellularLocation>
        <location evidence="1">Membrane</location>
        <topology evidence="1">Single-pass membrane protein</topology>
    </subcellularLocation>
</comment>
<keyword evidence="2" id="KW-0812">Transmembrane</keyword>
<keyword evidence="3" id="KW-1133">Transmembrane helix</keyword>